<dbReference type="EMBL" id="FQUP01000001">
    <property type="protein sequence ID" value="SHE68639.1"/>
    <property type="molecule type" value="Genomic_DNA"/>
</dbReference>
<dbReference type="SMART" id="SM00060">
    <property type="entry name" value="FN3"/>
    <property type="match status" value="1"/>
</dbReference>
<accession>A0A1M4VI68</accession>
<gene>
    <name evidence="2" type="ORF">SAMN02745157_0711</name>
</gene>
<keyword evidence="3" id="KW-1185">Reference proteome</keyword>
<dbReference type="Proteomes" id="UP000184485">
    <property type="component" value="Unassembled WGS sequence"/>
</dbReference>
<organism evidence="2 3">
    <name type="scientific">Kaistia soli DSM 19436</name>
    <dbReference type="NCBI Taxonomy" id="1122133"/>
    <lineage>
        <taxon>Bacteria</taxon>
        <taxon>Pseudomonadati</taxon>
        <taxon>Pseudomonadota</taxon>
        <taxon>Alphaproteobacteria</taxon>
        <taxon>Hyphomicrobiales</taxon>
        <taxon>Kaistiaceae</taxon>
        <taxon>Kaistia</taxon>
    </lineage>
</organism>
<name>A0A1M4VI68_9HYPH</name>
<dbReference type="InterPro" id="IPR036116">
    <property type="entry name" value="FN3_sf"/>
</dbReference>
<reference evidence="2 3" key="1">
    <citation type="submission" date="2016-11" db="EMBL/GenBank/DDBJ databases">
        <authorList>
            <person name="Jaros S."/>
            <person name="Januszkiewicz K."/>
            <person name="Wedrychowicz H."/>
        </authorList>
    </citation>
    <scope>NUCLEOTIDE SEQUENCE [LARGE SCALE GENOMIC DNA]</scope>
    <source>
        <strain evidence="2 3">DSM 19436</strain>
    </source>
</reference>
<dbReference type="AlphaFoldDB" id="A0A1M4VI68"/>
<dbReference type="SUPFAM" id="SSF49265">
    <property type="entry name" value="Fibronectin type III"/>
    <property type="match status" value="1"/>
</dbReference>
<evidence type="ECO:0000259" key="1">
    <source>
        <dbReference type="PROSITE" id="PS50853"/>
    </source>
</evidence>
<dbReference type="Gene3D" id="2.60.40.10">
    <property type="entry name" value="Immunoglobulins"/>
    <property type="match status" value="1"/>
</dbReference>
<dbReference type="InterPro" id="IPR013783">
    <property type="entry name" value="Ig-like_fold"/>
</dbReference>
<dbReference type="Pfam" id="PF00041">
    <property type="entry name" value="fn3"/>
    <property type="match status" value="1"/>
</dbReference>
<evidence type="ECO:0000313" key="3">
    <source>
        <dbReference type="Proteomes" id="UP000184485"/>
    </source>
</evidence>
<feature type="domain" description="Fibronectin type-III" evidence="1">
    <location>
        <begin position="349"/>
        <end position="444"/>
    </location>
</feature>
<dbReference type="OrthoDB" id="4981820at2"/>
<evidence type="ECO:0000313" key="2">
    <source>
        <dbReference type="EMBL" id="SHE68639.1"/>
    </source>
</evidence>
<sequence length="625" mass="64115">MPFPQIPASGAGKQALRNTQIFPLEGVPFYIFGDSYGNNPSQNADVGTLFFDRFANRHRVASKTNLAVAGTRSDQVAAAVLAGWTPNTRGLVGLADCLLNDVFQYPDTSNAPTSALAMRTILATLTARAKVTAQSAAVVYGPGWASSVASAAGSYFDVAWTGDSCWLLFTTTTAAGSAEVRNVGGALAATIATGGYAQAFTGAFLLSGYGAGNHTVRVSVASGTVTFGGLLIPSANPPSVIWYKPGGLGRSGAEDARLASYQAACAAVLTDFPTLVSVGVDNGWSSAIMVGTDTIHLNDAGNAYAAQRITDVVRSAIPTQRQGLNRLSAASEAAYTSPAPSYASGSPSAPSAPTGVSATTARQVTLAWTLPTDGGATLISQTIQSSPAGAGTWTDVATIDVATTSYSVSTGLTQGSSYDFRIRATNSIGAGTYSSTATATAGAPVVDYASDTFTRSDGAVGSTEVGSYAWTLAQGTGDWVIASNQLKANSVPSLNANDLYISDGQADGTLKMKVVNPTLNNHGMVFRATGTGNVNGYILWASNGTLTLSKRTAANSYTALATGGAVAVNDQWELILSGSSIKVRVNGLQVISITDASYSGTRHGFWVNAGFTAVFDNFVHNNATT</sequence>
<dbReference type="Gene3D" id="2.60.120.560">
    <property type="entry name" value="Exo-inulinase, domain 1"/>
    <property type="match status" value="1"/>
</dbReference>
<protein>
    <submittedName>
        <fullName evidence="2">Fibronectin type III domain-containing protein</fullName>
    </submittedName>
</protein>
<proteinExistence type="predicted"/>
<dbReference type="STRING" id="1122133.SAMN02745157_0711"/>
<dbReference type="CDD" id="cd00063">
    <property type="entry name" value="FN3"/>
    <property type="match status" value="1"/>
</dbReference>
<dbReference type="InterPro" id="IPR003961">
    <property type="entry name" value="FN3_dom"/>
</dbReference>
<dbReference type="PROSITE" id="PS50853">
    <property type="entry name" value="FN3"/>
    <property type="match status" value="1"/>
</dbReference>
<dbReference type="RefSeq" id="WP_073051389.1">
    <property type="nucleotide sequence ID" value="NZ_FQUP01000001.1"/>
</dbReference>